<reference evidence="2 3" key="1">
    <citation type="submission" date="2018-01" db="EMBL/GenBank/DDBJ databases">
        <title>Bacillales members from the olive rhizosphere are effective biological control agents against Verticillium dahliae.</title>
        <authorList>
            <person name="Gomez-Lama C."/>
            <person name="Legarda G."/>
            <person name="Ruano-Rosa D."/>
            <person name="Pizarro-Tobias P."/>
            <person name="Valverde-Corredor A."/>
            <person name="Niqui J.L."/>
            <person name="Trivino J.C."/>
            <person name="Roca A."/>
            <person name="Mercado-Blanco J."/>
        </authorList>
    </citation>
    <scope>NUCLEOTIDE SEQUENCE [LARGE SCALE GENOMIC DNA]</scope>
    <source>
        <strain evidence="2 3">PIC167</strain>
    </source>
</reference>
<dbReference type="Gene3D" id="3.90.1150.10">
    <property type="entry name" value="Aspartate Aminotransferase, domain 1"/>
    <property type="match status" value="1"/>
</dbReference>
<dbReference type="InterPro" id="IPR005814">
    <property type="entry name" value="Aminotrans_3"/>
</dbReference>
<keyword evidence="1" id="KW-0663">Pyridoxal phosphate</keyword>
<evidence type="ECO:0000313" key="2">
    <source>
        <dbReference type="EMBL" id="TKH46871.1"/>
    </source>
</evidence>
<dbReference type="InterPro" id="IPR015424">
    <property type="entry name" value="PyrdxlP-dep_Trfase"/>
</dbReference>
<protein>
    <submittedName>
        <fullName evidence="2">Uncharacterized protein</fullName>
    </submittedName>
</protein>
<proteinExistence type="predicted"/>
<dbReference type="Gene3D" id="3.40.640.10">
    <property type="entry name" value="Type I PLP-dependent aspartate aminotransferase-like (Major domain)"/>
    <property type="match status" value="1"/>
</dbReference>
<dbReference type="InterPro" id="IPR015422">
    <property type="entry name" value="PyrdxlP-dep_Trfase_small"/>
</dbReference>
<comment type="caution">
    <text evidence="2">The sequence shown here is derived from an EMBL/GenBank/DDBJ whole genome shotgun (WGS) entry which is preliminary data.</text>
</comment>
<gene>
    <name evidence="2" type="ORF">C1I60_01650</name>
</gene>
<evidence type="ECO:0000256" key="1">
    <source>
        <dbReference type="ARBA" id="ARBA00022898"/>
    </source>
</evidence>
<sequence length="95" mass="10424">MLNLQINGHSLVYLDSAASRQKPINAFSVGSHASTFGGSPLATSAGIATLEVLPEERLFKYAEQMGQSIVAKLSALLKKRCWSIGYTWYGIVNWY</sequence>
<name>A0A4V5SR83_9BACL</name>
<dbReference type="Proteomes" id="UP000308114">
    <property type="component" value="Unassembled WGS sequence"/>
</dbReference>
<dbReference type="GO" id="GO:0030170">
    <property type="term" value="F:pyridoxal phosphate binding"/>
    <property type="evidence" value="ECO:0007669"/>
    <property type="project" value="InterPro"/>
</dbReference>
<organism evidence="2 3">
    <name type="scientific">Paenibacillus terrae</name>
    <dbReference type="NCBI Taxonomy" id="159743"/>
    <lineage>
        <taxon>Bacteria</taxon>
        <taxon>Bacillati</taxon>
        <taxon>Bacillota</taxon>
        <taxon>Bacilli</taxon>
        <taxon>Bacillales</taxon>
        <taxon>Paenibacillaceae</taxon>
        <taxon>Paenibacillus</taxon>
    </lineage>
</organism>
<dbReference type="EMBL" id="PNXQ01000001">
    <property type="protein sequence ID" value="TKH46871.1"/>
    <property type="molecule type" value="Genomic_DNA"/>
</dbReference>
<dbReference type="SUPFAM" id="SSF53383">
    <property type="entry name" value="PLP-dependent transferases"/>
    <property type="match status" value="1"/>
</dbReference>
<dbReference type="Pfam" id="PF00202">
    <property type="entry name" value="Aminotran_3"/>
    <property type="match status" value="1"/>
</dbReference>
<dbReference type="InterPro" id="IPR015421">
    <property type="entry name" value="PyrdxlP-dep_Trfase_major"/>
</dbReference>
<dbReference type="AlphaFoldDB" id="A0A4V5SR83"/>
<accession>A0A4V5SR83</accession>
<dbReference type="GO" id="GO:0008483">
    <property type="term" value="F:transaminase activity"/>
    <property type="evidence" value="ECO:0007669"/>
    <property type="project" value="InterPro"/>
</dbReference>
<evidence type="ECO:0000313" key="3">
    <source>
        <dbReference type="Proteomes" id="UP000308114"/>
    </source>
</evidence>